<evidence type="ECO:0000256" key="11">
    <source>
        <dbReference type="RuleBase" id="RU368036"/>
    </source>
</evidence>
<keyword evidence="7 11" id="KW-0012">Acyltransferase</keyword>
<dbReference type="Gene3D" id="3.60.20.40">
    <property type="match status" value="1"/>
</dbReference>
<evidence type="ECO:0000256" key="1">
    <source>
        <dbReference type="ARBA" id="ARBA00001049"/>
    </source>
</evidence>
<comment type="similarity">
    <text evidence="3 11">Belongs to the gamma-glutamyltransferase family.</text>
</comment>
<comment type="PTM">
    <text evidence="11">Cleaved by autocatalysis into a large and a small subunit.</text>
</comment>
<dbReference type="InterPro" id="IPR051792">
    <property type="entry name" value="GGT_bact"/>
</dbReference>
<keyword evidence="4 11" id="KW-0808">Transferase</keyword>
<comment type="pathway">
    <text evidence="11">Sulfur metabolism; glutathione metabolism.</text>
</comment>
<dbReference type="InterPro" id="IPR043137">
    <property type="entry name" value="GGT_ssub_C"/>
</dbReference>
<accession>A0A6M5Z4H7</accession>
<dbReference type="GO" id="GO:0103068">
    <property type="term" value="F:leukotriene C4 gamma-glutamyl transferase activity"/>
    <property type="evidence" value="ECO:0007669"/>
    <property type="project" value="UniProtKB-EC"/>
</dbReference>
<evidence type="ECO:0000256" key="7">
    <source>
        <dbReference type="ARBA" id="ARBA00023315"/>
    </source>
</evidence>
<evidence type="ECO:0000256" key="5">
    <source>
        <dbReference type="ARBA" id="ARBA00022801"/>
    </source>
</evidence>
<dbReference type="PANTHER" id="PTHR43199">
    <property type="entry name" value="GLUTATHIONE HYDROLASE"/>
    <property type="match status" value="1"/>
</dbReference>
<dbReference type="Pfam" id="PF01019">
    <property type="entry name" value="G_glu_transpept"/>
    <property type="match status" value="1"/>
</dbReference>
<evidence type="ECO:0000256" key="10">
    <source>
        <dbReference type="PIRSR" id="PIRSR600101-2"/>
    </source>
</evidence>
<keyword evidence="11" id="KW-0317">Glutathione biosynthesis</keyword>
<dbReference type="AlphaFoldDB" id="A0A6M5Z4H7"/>
<comment type="catalytic activity">
    <reaction evidence="1 11">
        <text>an S-substituted glutathione + H2O = an S-substituted L-cysteinylglycine + L-glutamate</text>
        <dbReference type="Rhea" id="RHEA:59468"/>
        <dbReference type="ChEBI" id="CHEBI:15377"/>
        <dbReference type="ChEBI" id="CHEBI:29985"/>
        <dbReference type="ChEBI" id="CHEBI:90779"/>
        <dbReference type="ChEBI" id="CHEBI:143103"/>
        <dbReference type="EC" id="3.4.19.13"/>
    </reaction>
</comment>
<dbReference type="EC" id="2.3.2.2" evidence="11"/>
<feature type="binding site" evidence="10">
    <location>
        <position position="459"/>
    </location>
    <ligand>
        <name>L-glutamate</name>
        <dbReference type="ChEBI" id="CHEBI:29985"/>
    </ligand>
</feature>
<evidence type="ECO:0000256" key="6">
    <source>
        <dbReference type="ARBA" id="ARBA00023145"/>
    </source>
</evidence>
<dbReference type="NCBIfam" id="TIGR00066">
    <property type="entry name" value="g_glut_trans"/>
    <property type="match status" value="1"/>
</dbReference>
<dbReference type="InterPro" id="IPR043138">
    <property type="entry name" value="GGT_lsub"/>
</dbReference>
<dbReference type="Gene3D" id="1.10.246.130">
    <property type="match status" value="1"/>
</dbReference>
<dbReference type="GO" id="GO:0036374">
    <property type="term" value="F:glutathione hydrolase activity"/>
    <property type="evidence" value="ECO:0007669"/>
    <property type="project" value="UniProtKB-UniRule"/>
</dbReference>
<dbReference type="PRINTS" id="PR01210">
    <property type="entry name" value="GGTRANSPTASE"/>
</dbReference>
<protein>
    <recommendedName>
        <fullName evidence="11">Glutathione hydrolase proenzyme</fullName>
        <ecNumber evidence="11">2.3.2.2</ecNumber>
        <ecNumber evidence="11">3.4.19.13</ecNumber>
    </recommendedName>
    <component>
        <recommendedName>
            <fullName evidence="11">Glutathione hydrolase large chain</fullName>
        </recommendedName>
    </component>
    <component>
        <recommendedName>
            <fullName evidence="11">Glutathione hydrolase small chain</fullName>
        </recommendedName>
    </component>
</protein>
<evidence type="ECO:0000256" key="4">
    <source>
        <dbReference type="ARBA" id="ARBA00022679"/>
    </source>
</evidence>
<evidence type="ECO:0000256" key="3">
    <source>
        <dbReference type="ARBA" id="ARBA00009381"/>
    </source>
</evidence>
<dbReference type="InterPro" id="IPR000101">
    <property type="entry name" value="GGT_peptidase"/>
</dbReference>
<gene>
    <name evidence="12" type="ORF">FTUN_8768</name>
</gene>
<name>A0A6M5Z4H7_9BACT</name>
<proteinExistence type="inferred from homology"/>
<dbReference type="GO" id="GO:0006751">
    <property type="term" value="P:glutathione catabolic process"/>
    <property type="evidence" value="ECO:0007669"/>
    <property type="project" value="UniProtKB-UniRule"/>
</dbReference>
<evidence type="ECO:0000313" key="12">
    <source>
        <dbReference type="EMBL" id="QJX01129.1"/>
    </source>
</evidence>
<keyword evidence="13" id="KW-1185">Reference proteome</keyword>
<dbReference type="RefSeq" id="WP_171475738.1">
    <property type="nucleotide sequence ID" value="NZ_CP053452.2"/>
</dbReference>
<sequence>MPTATDRRAFLIQSGCALGAGLLPVTTRAADGPAKGLVTGQAEGAEVGKAVLAAGGNAVDAIVAAALVAGVVAVPGTGIAGYGGHLVVTKPDGKTFAIDFNSTAPAAIKPDTFAADAKGNVKGDANTFGWLAVGVPGVLAGLQLALDRFGTKTFAEVVKPAIRFAKDGFPVSKGFAASIRGAKARLSADPGSAKLFFAKGEPLAEGATYKNPDLGDLLQTLANRGNVSTFYKGDIADKIAAAFKANGGLVTADDLAAYKAREVKPLALAFAGHTISTPAPSSGGLTVLQTLAVLDALGWPKWDAKDPATTHAKVEALRVAWNDRLTLLGDPDHAEVPVERLLSEKYAKETAERVRAAVKARKPLEGTSDGRPSGGTVHLNAVDATGLTVALTFTHGGYFGANVTIDGLGLVLGHGVSRFDPRPGRANSPAPGKRPLHNMCPTVVTKDGKPVLALGATGGRRIVNAVVDVLAYRLGQALPLADAVKAPRLHTEGDTALSLEAAWPAAVTDHFKAVGYEVKTGPGASLNAIERDPATGELRTAAR</sequence>
<keyword evidence="6 11" id="KW-0865">Zymogen</keyword>
<dbReference type="Proteomes" id="UP000503447">
    <property type="component" value="Chromosome"/>
</dbReference>
<feature type="active site" description="Nucleophile" evidence="9">
    <location>
        <position position="376"/>
    </location>
</feature>
<evidence type="ECO:0000256" key="8">
    <source>
        <dbReference type="ARBA" id="ARBA00047417"/>
    </source>
</evidence>
<dbReference type="KEGG" id="ftj:FTUN_8768"/>
<comment type="catalytic activity">
    <reaction evidence="2 11">
        <text>glutathione + H2O = L-cysteinylglycine + L-glutamate</text>
        <dbReference type="Rhea" id="RHEA:28807"/>
        <dbReference type="ChEBI" id="CHEBI:15377"/>
        <dbReference type="ChEBI" id="CHEBI:29985"/>
        <dbReference type="ChEBI" id="CHEBI:57925"/>
        <dbReference type="ChEBI" id="CHEBI:61694"/>
        <dbReference type="EC" id="3.4.19.13"/>
    </reaction>
</comment>
<reference evidence="13" key="1">
    <citation type="submission" date="2020-05" db="EMBL/GenBank/DDBJ databases">
        <title>Frigoriglobus tundricola gen. nov., sp. nov., a psychrotolerant cellulolytic planctomycete of the family Gemmataceae with two divergent copies of 16S rRNA gene.</title>
        <authorList>
            <person name="Kulichevskaya I.S."/>
            <person name="Ivanova A.A."/>
            <person name="Naumoff D.G."/>
            <person name="Beletsky A.V."/>
            <person name="Rijpstra W.I.C."/>
            <person name="Sinninghe Damste J.S."/>
            <person name="Mardanov A.V."/>
            <person name="Ravin N.V."/>
            <person name="Dedysh S.N."/>
        </authorList>
    </citation>
    <scope>NUCLEOTIDE SEQUENCE [LARGE SCALE GENOMIC DNA]</scope>
    <source>
        <strain evidence="13">PL17</strain>
    </source>
</reference>
<evidence type="ECO:0000313" key="13">
    <source>
        <dbReference type="Proteomes" id="UP000503447"/>
    </source>
</evidence>
<dbReference type="EMBL" id="CP053452">
    <property type="protein sequence ID" value="QJX01129.1"/>
    <property type="molecule type" value="Genomic_DNA"/>
</dbReference>
<dbReference type="EC" id="3.4.19.13" evidence="11"/>
<evidence type="ECO:0000256" key="9">
    <source>
        <dbReference type="PIRSR" id="PIRSR600101-1"/>
    </source>
</evidence>
<dbReference type="PANTHER" id="PTHR43199:SF1">
    <property type="entry name" value="GLUTATHIONE HYDROLASE PROENZYME"/>
    <property type="match status" value="1"/>
</dbReference>
<dbReference type="SUPFAM" id="SSF56235">
    <property type="entry name" value="N-terminal nucleophile aminohydrolases (Ntn hydrolases)"/>
    <property type="match status" value="1"/>
</dbReference>
<keyword evidence="5 11" id="KW-0378">Hydrolase</keyword>
<dbReference type="UniPathway" id="UPA00204"/>
<comment type="catalytic activity">
    <reaction evidence="8 11">
        <text>an N-terminal (5-L-glutamyl)-[peptide] + an alpha-amino acid = 5-L-glutamyl amino acid + an N-terminal L-alpha-aminoacyl-[peptide]</text>
        <dbReference type="Rhea" id="RHEA:23904"/>
        <dbReference type="Rhea" id="RHEA-COMP:9780"/>
        <dbReference type="Rhea" id="RHEA-COMP:9795"/>
        <dbReference type="ChEBI" id="CHEBI:77644"/>
        <dbReference type="ChEBI" id="CHEBI:78597"/>
        <dbReference type="ChEBI" id="CHEBI:78599"/>
        <dbReference type="ChEBI" id="CHEBI:78608"/>
        <dbReference type="EC" id="2.3.2.2"/>
    </reaction>
</comment>
<organism evidence="12 13">
    <name type="scientific">Frigoriglobus tundricola</name>
    <dbReference type="NCBI Taxonomy" id="2774151"/>
    <lineage>
        <taxon>Bacteria</taxon>
        <taxon>Pseudomonadati</taxon>
        <taxon>Planctomycetota</taxon>
        <taxon>Planctomycetia</taxon>
        <taxon>Gemmatales</taxon>
        <taxon>Gemmataceae</taxon>
        <taxon>Frigoriglobus</taxon>
    </lineage>
</organism>
<comment type="subunit">
    <text evidence="11">This enzyme consists of two polypeptide chains, which are synthesized in precursor form from a single polypeptide.</text>
</comment>
<dbReference type="InterPro" id="IPR029055">
    <property type="entry name" value="Ntn_hydrolases_N"/>
</dbReference>
<dbReference type="GO" id="GO:0006750">
    <property type="term" value="P:glutathione biosynthetic process"/>
    <property type="evidence" value="ECO:0007669"/>
    <property type="project" value="UniProtKB-KW"/>
</dbReference>
<evidence type="ECO:0000256" key="2">
    <source>
        <dbReference type="ARBA" id="ARBA00001089"/>
    </source>
</evidence>